<dbReference type="Proteomes" id="UP000238823">
    <property type="component" value="Unassembled WGS sequence"/>
</dbReference>
<dbReference type="GO" id="GO:0016618">
    <property type="term" value="F:hydroxypyruvate reductase [NAD(P)H] activity"/>
    <property type="evidence" value="ECO:0007669"/>
    <property type="project" value="UniProtKB-EC"/>
</dbReference>
<protein>
    <submittedName>
        <fullName evidence="3">Putative hydroxypyruvate reductase</fullName>
        <ecNumber evidence="3">1.1.1.81</ecNumber>
    </submittedName>
</protein>
<reference evidence="3 4" key="1">
    <citation type="submission" date="2018-03" db="EMBL/GenBank/DDBJ databases">
        <title>Draft Genome Sequences of the Obligatory Marine Myxobacteria Enhygromyxa salina SWB007.</title>
        <authorList>
            <person name="Poehlein A."/>
            <person name="Moghaddam J.A."/>
            <person name="Harms H."/>
            <person name="Alanjari M."/>
            <person name="Koenig G.M."/>
            <person name="Daniel R."/>
            <person name="Schaeberle T.F."/>
        </authorList>
    </citation>
    <scope>NUCLEOTIDE SEQUENCE [LARGE SCALE GENOMIC DNA]</scope>
    <source>
        <strain evidence="3 4">SWB007</strain>
    </source>
</reference>
<dbReference type="InterPro" id="IPR037035">
    <property type="entry name" value="GK-like_C_sf"/>
</dbReference>
<keyword evidence="3" id="KW-0560">Oxidoreductase</keyword>
<comment type="caution">
    <text evidence="3">The sequence shown here is derived from an EMBL/GenBank/DDBJ whole genome shotgun (WGS) entry which is preliminary data.</text>
</comment>
<evidence type="ECO:0000259" key="2">
    <source>
        <dbReference type="Pfam" id="PF13660"/>
    </source>
</evidence>
<dbReference type="Pfam" id="PF05161">
    <property type="entry name" value="MOFRL"/>
    <property type="match status" value="1"/>
</dbReference>
<feature type="domain" description="MOFRL-associated" evidence="2">
    <location>
        <begin position="26"/>
        <end position="258"/>
    </location>
</feature>
<dbReference type="InterPro" id="IPR007835">
    <property type="entry name" value="MOFRL"/>
</dbReference>
<feature type="domain" description="MOFRL" evidence="1">
    <location>
        <begin position="360"/>
        <end position="476"/>
    </location>
</feature>
<dbReference type="PANTHER" id="PTHR12227:SF0">
    <property type="entry name" value="GLYCERATE KINASE"/>
    <property type="match status" value="1"/>
</dbReference>
<evidence type="ECO:0000313" key="3">
    <source>
        <dbReference type="EMBL" id="PRP99967.1"/>
    </source>
</evidence>
<dbReference type="InterPro" id="IPR025286">
    <property type="entry name" value="MOFRL_assoc_dom"/>
</dbReference>
<dbReference type="Gene3D" id="3.40.1480.10">
    <property type="entry name" value="MOFRL domain"/>
    <property type="match status" value="1"/>
</dbReference>
<proteinExistence type="predicted"/>
<evidence type="ECO:0000259" key="1">
    <source>
        <dbReference type="Pfam" id="PF05161"/>
    </source>
</evidence>
<dbReference type="GO" id="GO:0005737">
    <property type="term" value="C:cytoplasm"/>
    <property type="evidence" value="ECO:0007669"/>
    <property type="project" value="TreeGrafter"/>
</dbReference>
<dbReference type="AlphaFoldDB" id="A0A2S9Y4E0"/>
<gene>
    <name evidence="3" type="primary">ttuD</name>
    <name evidence="3" type="ORF">ENSA7_61840</name>
</gene>
<dbReference type="EMBL" id="PVNL01000119">
    <property type="protein sequence ID" value="PRP99967.1"/>
    <property type="molecule type" value="Genomic_DNA"/>
</dbReference>
<dbReference type="InterPro" id="IPR039760">
    <property type="entry name" value="MOFRL_protein"/>
</dbReference>
<dbReference type="RefSeq" id="WP_181234287.1">
    <property type="nucleotide sequence ID" value="NZ_PVNL01000119.1"/>
</dbReference>
<name>A0A2S9Y4E0_9BACT</name>
<accession>A0A2S9Y4E0</accession>
<evidence type="ECO:0000313" key="4">
    <source>
        <dbReference type="Proteomes" id="UP000238823"/>
    </source>
</evidence>
<dbReference type="EC" id="1.1.1.81" evidence="3"/>
<dbReference type="PANTHER" id="PTHR12227">
    <property type="entry name" value="GLYCERATE KINASE"/>
    <property type="match status" value="1"/>
</dbReference>
<dbReference type="Pfam" id="PF13660">
    <property type="entry name" value="DUF4147"/>
    <property type="match status" value="1"/>
</dbReference>
<dbReference type="SUPFAM" id="SSF82544">
    <property type="entry name" value="GckA/TtuD-like"/>
    <property type="match status" value="1"/>
</dbReference>
<keyword evidence="3" id="KW-0670">Pyruvate</keyword>
<sequence length="483" mass="49421">MGSDAWTERLLADSPCLTRAPHTRALAHVAAQALAAVDPRACVLRAAHRLIKPHGEAAVVGEFVFDLSANPDAPGEAEHGRIFVFGAGKASAAMTRALVERFGERVAGGVVIVKHDSGEQDGRIGPVEILRGDHPIPGPATAKATAHLRARARLVGPRDLVLCPISGGASALLSEPTLASADWAALTQHLLDRDVSIQAINKLRRRFDALKAGGLARLLCPATVVSLIVSDVVGDELALIGSGPTVYPDTNDDQAHAQLLDELGPRLGGLDAPLLAALRQPPPLAAWPTTASGRPQGVFQVLVARNGDAREAACQAARAQGLDSIVLLPMLGGPAADEGRRLAQLLAHTPADLPVARPFCLITGGETTVELGPQHSGGQPGAGVGRGAGGRNQELALAAIDGLAGVPGVALMTLATDGEDGPTDAAGALVTGDSLTRARAAGLDVTAALAEHDSHGVFAALDDLVRTGPTGTNVCDLAFLLRA</sequence>
<organism evidence="3 4">
    <name type="scientific">Enhygromyxa salina</name>
    <dbReference type="NCBI Taxonomy" id="215803"/>
    <lineage>
        <taxon>Bacteria</taxon>
        <taxon>Pseudomonadati</taxon>
        <taxon>Myxococcota</taxon>
        <taxon>Polyangia</taxon>
        <taxon>Nannocystales</taxon>
        <taxon>Nannocystaceae</taxon>
        <taxon>Enhygromyxa</taxon>
    </lineage>
</organism>
<dbReference type="InterPro" id="IPR038614">
    <property type="entry name" value="GK_N_sf"/>
</dbReference>
<dbReference type="Gene3D" id="3.40.50.10180">
    <property type="entry name" value="Glycerate kinase, MOFRL-like N-terminal domain"/>
    <property type="match status" value="1"/>
</dbReference>
<dbReference type="GO" id="GO:0008887">
    <property type="term" value="F:glycerate kinase activity"/>
    <property type="evidence" value="ECO:0007669"/>
    <property type="project" value="InterPro"/>
</dbReference>